<evidence type="ECO:0000313" key="6">
    <source>
        <dbReference type="EMBL" id="SAL55476.1"/>
    </source>
</evidence>
<dbReference type="PANTHER" id="PTHR43968:SF6">
    <property type="entry name" value="GLUTATHIONE S-TRANSFERASE OMEGA"/>
    <property type="match status" value="1"/>
</dbReference>
<dbReference type="PROSITE" id="PS50405">
    <property type="entry name" value="GST_CTER"/>
    <property type="match status" value="1"/>
</dbReference>
<feature type="domain" description="GST N-terminal" evidence="4">
    <location>
        <begin position="6"/>
        <end position="85"/>
    </location>
</feature>
<dbReference type="InterPro" id="IPR036249">
    <property type="entry name" value="Thioredoxin-like_sf"/>
</dbReference>
<evidence type="ECO:0000256" key="2">
    <source>
        <dbReference type="ARBA" id="ARBA00022679"/>
    </source>
</evidence>
<evidence type="ECO:0000256" key="3">
    <source>
        <dbReference type="ARBA" id="ARBA00047960"/>
    </source>
</evidence>
<dbReference type="InterPro" id="IPR045073">
    <property type="entry name" value="Omega/Tau-like"/>
</dbReference>
<dbReference type="SFLD" id="SFLDG01152">
    <property type="entry name" value="Main.3:_Omega-_and_Tau-like"/>
    <property type="match status" value="1"/>
</dbReference>
<keyword evidence="2" id="KW-0808">Transferase</keyword>
<keyword evidence="7" id="KW-1185">Reference proteome</keyword>
<dbReference type="SFLD" id="SFLDG00358">
    <property type="entry name" value="Main_(cytGST)"/>
    <property type="match status" value="1"/>
</dbReference>
<reference evidence="6" key="1">
    <citation type="submission" date="2016-01" db="EMBL/GenBank/DDBJ databases">
        <authorList>
            <person name="Peeters C."/>
        </authorList>
    </citation>
    <scope>NUCLEOTIDE SEQUENCE [LARGE SCALE GENOMIC DNA]</scope>
    <source>
        <strain evidence="6">LMG 22934</strain>
    </source>
</reference>
<dbReference type="AlphaFoldDB" id="A0A158IG05"/>
<comment type="caution">
    <text evidence="6">The sequence shown here is derived from an EMBL/GenBank/DDBJ whole genome shotgun (WGS) entry which is preliminary data.</text>
</comment>
<dbReference type="PROSITE" id="PS50404">
    <property type="entry name" value="GST_NTER"/>
    <property type="match status" value="1"/>
</dbReference>
<dbReference type="InterPro" id="IPR004045">
    <property type="entry name" value="Glutathione_S-Trfase_N"/>
</dbReference>
<dbReference type="Gene3D" id="3.40.30.10">
    <property type="entry name" value="Glutaredoxin"/>
    <property type="match status" value="1"/>
</dbReference>
<dbReference type="SUPFAM" id="SSF47616">
    <property type="entry name" value="GST C-terminal domain-like"/>
    <property type="match status" value="1"/>
</dbReference>
<dbReference type="InterPro" id="IPR010987">
    <property type="entry name" value="Glutathione-S-Trfase_C-like"/>
</dbReference>
<dbReference type="InterPro" id="IPR050983">
    <property type="entry name" value="GST_Omega/HSP26"/>
</dbReference>
<evidence type="ECO:0000256" key="1">
    <source>
        <dbReference type="ARBA" id="ARBA00012452"/>
    </source>
</evidence>
<evidence type="ECO:0000259" key="5">
    <source>
        <dbReference type="PROSITE" id="PS50405"/>
    </source>
</evidence>
<dbReference type="CDD" id="cd00299">
    <property type="entry name" value="GST_C_family"/>
    <property type="match status" value="1"/>
</dbReference>
<dbReference type="Pfam" id="PF13409">
    <property type="entry name" value="GST_N_2"/>
    <property type="match status" value="1"/>
</dbReference>
<dbReference type="InterPro" id="IPR036282">
    <property type="entry name" value="Glutathione-S-Trfase_C_sf"/>
</dbReference>
<proteinExistence type="predicted"/>
<organism evidence="6 7">
    <name type="scientific">Caballeronia humi</name>
    <dbReference type="NCBI Taxonomy" id="326474"/>
    <lineage>
        <taxon>Bacteria</taxon>
        <taxon>Pseudomonadati</taxon>
        <taxon>Pseudomonadota</taxon>
        <taxon>Betaproteobacteria</taxon>
        <taxon>Burkholderiales</taxon>
        <taxon>Burkholderiaceae</taxon>
        <taxon>Caballeronia</taxon>
    </lineage>
</organism>
<dbReference type="SUPFAM" id="SSF52833">
    <property type="entry name" value="Thioredoxin-like"/>
    <property type="match status" value="1"/>
</dbReference>
<dbReference type="Gene3D" id="1.20.1050.10">
    <property type="match status" value="1"/>
</dbReference>
<dbReference type="GO" id="GO:0005737">
    <property type="term" value="C:cytoplasm"/>
    <property type="evidence" value="ECO:0007669"/>
    <property type="project" value="TreeGrafter"/>
</dbReference>
<dbReference type="EMBL" id="FCNW02000032">
    <property type="protein sequence ID" value="SAL55476.1"/>
    <property type="molecule type" value="Genomic_DNA"/>
</dbReference>
<dbReference type="OrthoDB" id="3828095at2"/>
<dbReference type="InterPro" id="IPR040079">
    <property type="entry name" value="Glutathione_S-Trfase"/>
</dbReference>
<evidence type="ECO:0000259" key="4">
    <source>
        <dbReference type="PROSITE" id="PS50404"/>
    </source>
</evidence>
<gene>
    <name evidence="6" type="ORF">AWB65_04752</name>
</gene>
<sequence length="229" mass="26385">MKIETQPLTLVSHPLCPYVQRAAIVLAEKGANFERRYIDLADKPAWFEAISPLGKVPLLIVQRDQVLFESAVICEYLYETQPGRPMHPADPLERARHRGWVEFGSSILNEIWKLEIATDTATHHTQVERLKDRFRVVERSLAEGPWFAGRDFSMVDAVFAPVFRYFDVFDEIADLNVFGDTPKVSAWRRELARRASVIAAVPDDYAERLRAFLIERNAYLLRSTEVRQP</sequence>
<dbReference type="GO" id="GO:0004364">
    <property type="term" value="F:glutathione transferase activity"/>
    <property type="evidence" value="ECO:0007669"/>
    <property type="project" value="UniProtKB-EC"/>
</dbReference>
<accession>A0A158IG05</accession>
<dbReference type="InterPro" id="IPR004046">
    <property type="entry name" value="GST_C"/>
</dbReference>
<dbReference type="Proteomes" id="UP000054977">
    <property type="component" value="Unassembled WGS sequence"/>
</dbReference>
<comment type="catalytic activity">
    <reaction evidence="3">
        <text>RX + glutathione = an S-substituted glutathione + a halide anion + H(+)</text>
        <dbReference type="Rhea" id="RHEA:16437"/>
        <dbReference type="ChEBI" id="CHEBI:15378"/>
        <dbReference type="ChEBI" id="CHEBI:16042"/>
        <dbReference type="ChEBI" id="CHEBI:17792"/>
        <dbReference type="ChEBI" id="CHEBI:57925"/>
        <dbReference type="ChEBI" id="CHEBI:90779"/>
        <dbReference type="EC" id="2.5.1.18"/>
    </reaction>
</comment>
<dbReference type="STRING" id="326474.AWB65_04752"/>
<feature type="domain" description="GST C-terminal" evidence="5">
    <location>
        <begin position="90"/>
        <end position="212"/>
    </location>
</feature>
<dbReference type="Pfam" id="PF00043">
    <property type="entry name" value="GST_C"/>
    <property type="match status" value="1"/>
</dbReference>
<dbReference type="SFLD" id="SFLDS00019">
    <property type="entry name" value="Glutathione_Transferase_(cytos"/>
    <property type="match status" value="1"/>
</dbReference>
<evidence type="ECO:0000313" key="7">
    <source>
        <dbReference type="Proteomes" id="UP000054977"/>
    </source>
</evidence>
<dbReference type="EC" id="2.5.1.18" evidence="1"/>
<dbReference type="PANTHER" id="PTHR43968">
    <property type="match status" value="1"/>
</dbReference>
<dbReference type="RefSeq" id="WP_087669470.1">
    <property type="nucleotide sequence ID" value="NZ_FCNW02000032.1"/>
</dbReference>
<name>A0A158IG05_9BURK</name>
<protein>
    <recommendedName>
        <fullName evidence="1">glutathione transferase</fullName>
        <ecNumber evidence="1">2.5.1.18</ecNumber>
    </recommendedName>
</protein>